<evidence type="ECO:0008006" key="3">
    <source>
        <dbReference type="Google" id="ProtNLM"/>
    </source>
</evidence>
<dbReference type="EMBL" id="JBFXLU010000134">
    <property type="protein sequence ID" value="KAL2839380.1"/>
    <property type="molecule type" value="Genomic_DNA"/>
</dbReference>
<evidence type="ECO:0000313" key="2">
    <source>
        <dbReference type="Proteomes" id="UP001610446"/>
    </source>
</evidence>
<reference evidence="1 2" key="1">
    <citation type="submission" date="2024-07" db="EMBL/GenBank/DDBJ databases">
        <title>Section-level genome sequencing and comparative genomics of Aspergillus sections Usti and Cavernicolus.</title>
        <authorList>
            <consortium name="Lawrence Berkeley National Laboratory"/>
            <person name="Nybo J.L."/>
            <person name="Vesth T.C."/>
            <person name="Theobald S."/>
            <person name="Frisvad J.C."/>
            <person name="Larsen T.O."/>
            <person name="Kjaerboelling I."/>
            <person name="Rothschild-Mancinelli K."/>
            <person name="Lyhne E.K."/>
            <person name="Kogle M.E."/>
            <person name="Barry K."/>
            <person name="Clum A."/>
            <person name="Na H."/>
            <person name="Ledsgaard L."/>
            <person name="Lin J."/>
            <person name="Lipzen A."/>
            <person name="Kuo A."/>
            <person name="Riley R."/>
            <person name="Mondo S."/>
            <person name="Labutti K."/>
            <person name="Haridas S."/>
            <person name="Pangalinan J."/>
            <person name="Salamov A.A."/>
            <person name="Simmons B.A."/>
            <person name="Magnuson J.K."/>
            <person name="Chen J."/>
            <person name="Drula E."/>
            <person name="Henrissat B."/>
            <person name="Wiebenga A."/>
            <person name="Lubbers R.J."/>
            <person name="Gomes A.C."/>
            <person name="Makela M.R."/>
            <person name="Stajich J."/>
            <person name="Grigoriev I.V."/>
            <person name="Mortensen U.H."/>
            <person name="De Vries R.P."/>
            <person name="Baker S.E."/>
            <person name="Andersen M.R."/>
        </authorList>
    </citation>
    <scope>NUCLEOTIDE SEQUENCE [LARGE SCALE GENOMIC DNA]</scope>
    <source>
        <strain evidence="1 2">CBS 123904</strain>
    </source>
</reference>
<name>A0ABR4JH62_9EURO</name>
<sequence>MAKPTLDIMKLTNLESPNVFPSFLELPQSFSLTINRDELREPYYFFCKFIKAVTVRHYRSEIEVEDLAGARIRVALCFPELHDFLLPITLFERSGGTILVVNPKKSSLRGGGEGIVLTEIWTVKLLPEVPSFWNELRLMIVKTHLSGTGRVCSGCDDANGKVRTCRACRMLHFCTPLCRVNIHNSQCHYLKDKDIAALFTGDWKDLAWFRSQSLSIE</sequence>
<accession>A0ABR4JH62</accession>
<proteinExistence type="predicted"/>
<comment type="caution">
    <text evidence="1">The sequence shown here is derived from an EMBL/GenBank/DDBJ whole genome shotgun (WGS) entry which is preliminary data.</text>
</comment>
<gene>
    <name evidence="1" type="ORF">BJY01DRAFT_250560</name>
</gene>
<protein>
    <recommendedName>
        <fullName evidence="3">MYND-type zinc finger protein samB</fullName>
    </recommendedName>
</protein>
<organism evidence="1 2">
    <name type="scientific">Aspergillus pseudoustus</name>
    <dbReference type="NCBI Taxonomy" id="1810923"/>
    <lineage>
        <taxon>Eukaryota</taxon>
        <taxon>Fungi</taxon>
        <taxon>Dikarya</taxon>
        <taxon>Ascomycota</taxon>
        <taxon>Pezizomycotina</taxon>
        <taxon>Eurotiomycetes</taxon>
        <taxon>Eurotiomycetidae</taxon>
        <taxon>Eurotiales</taxon>
        <taxon>Aspergillaceae</taxon>
        <taxon>Aspergillus</taxon>
        <taxon>Aspergillus subgen. Nidulantes</taxon>
    </lineage>
</organism>
<keyword evidence="2" id="KW-1185">Reference proteome</keyword>
<evidence type="ECO:0000313" key="1">
    <source>
        <dbReference type="EMBL" id="KAL2839380.1"/>
    </source>
</evidence>
<dbReference type="Proteomes" id="UP001610446">
    <property type="component" value="Unassembled WGS sequence"/>
</dbReference>